<feature type="region of interest" description="Disordered" evidence="1">
    <location>
        <begin position="43"/>
        <end position="68"/>
    </location>
</feature>
<dbReference type="Proteomes" id="UP001595851">
    <property type="component" value="Unassembled WGS sequence"/>
</dbReference>
<evidence type="ECO:0000313" key="3">
    <source>
        <dbReference type="Proteomes" id="UP001595851"/>
    </source>
</evidence>
<organism evidence="2 3">
    <name type="scientific">Nonomuraea purpurea</name>
    <dbReference type="NCBI Taxonomy" id="1849276"/>
    <lineage>
        <taxon>Bacteria</taxon>
        <taxon>Bacillati</taxon>
        <taxon>Actinomycetota</taxon>
        <taxon>Actinomycetes</taxon>
        <taxon>Streptosporangiales</taxon>
        <taxon>Streptosporangiaceae</taxon>
        <taxon>Nonomuraea</taxon>
    </lineage>
</organism>
<dbReference type="InterPro" id="IPR004378">
    <property type="entry name" value="F420H2_quin_Rdtase"/>
</dbReference>
<dbReference type="EMBL" id="JBHSBI010000012">
    <property type="protein sequence ID" value="MFC4010322.1"/>
    <property type="molecule type" value="Genomic_DNA"/>
</dbReference>
<dbReference type="InterPro" id="IPR012349">
    <property type="entry name" value="Split_barrel_FMN-bd"/>
</dbReference>
<evidence type="ECO:0000256" key="1">
    <source>
        <dbReference type="SAM" id="MobiDB-lite"/>
    </source>
</evidence>
<dbReference type="RefSeq" id="WP_379530531.1">
    <property type="nucleotide sequence ID" value="NZ_JBHSBI010000012.1"/>
</dbReference>
<name>A0ABV8G8L8_9ACTN</name>
<gene>
    <name evidence="2" type="ORF">ACFOY2_24055</name>
</gene>
<comment type="caution">
    <text evidence="2">The sequence shown here is derived from an EMBL/GenBank/DDBJ whole genome shotgun (WGS) entry which is preliminary data.</text>
</comment>
<protein>
    <submittedName>
        <fullName evidence="2">Nitroreductase/quinone reductase family protein</fullName>
    </submittedName>
</protein>
<evidence type="ECO:0000313" key="2">
    <source>
        <dbReference type="EMBL" id="MFC4010322.1"/>
    </source>
</evidence>
<sequence length="68" mass="7860">MTARIRRWPERFAARARTAEGQERERLWRKMTTLAPTYLTYQAKTQDPRGRTGAPDPFHTRAATALTA</sequence>
<dbReference type="Pfam" id="PF04075">
    <property type="entry name" value="F420H2_quin_red"/>
    <property type="match status" value="1"/>
</dbReference>
<keyword evidence="3" id="KW-1185">Reference proteome</keyword>
<dbReference type="Gene3D" id="2.30.110.10">
    <property type="entry name" value="Electron Transport, Fmn-binding Protein, Chain A"/>
    <property type="match status" value="1"/>
</dbReference>
<proteinExistence type="predicted"/>
<accession>A0ABV8G8L8</accession>
<reference evidence="3" key="1">
    <citation type="journal article" date="2019" name="Int. J. Syst. Evol. Microbiol.">
        <title>The Global Catalogue of Microorganisms (GCM) 10K type strain sequencing project: providing services to taxonomists for standard genome sequencing and annotation.</title>
        <authorList>
            <consortium name="The Broad Institute Genomics Platform"/>
            <consortium name="The Broad Institute Genome Sequencing Center for Infectious Disease"/>
            <person name="Wu L."/>
            <person name="Ma J."/>
        </authorList>
    </citation>
    <scope>NUCLEOTIDE SEQUENCE [LARGE SCALE GENOMIC DNA]</scope>
    <source>
        <strain evidence="3">TBRC 1276</strain>
    </source>
</reference>